<dbReference type="PROSITE" id="PS00474">
    <property type="entry name" value="RIBOSOMAL_L3"/>
    <property type="match status" value="1"/>
</dbReference>
<protein>
    <recommendedName>
        <fullName evidence="6 7">Large ribosomal subunit protein uL3</fullName>
    </recommendedName>
</protein>
<evidence type="ECO:0000313" key="11">
    <source>
        <dbReference type="EMBL" id="PSR30531.1"/>
    </source>
</evidence>
<dbReference type="InterPro" id="IPR000597">
    <property type="entry name" value="Ribosomal_uL3"/>
</dbReference>
<evidence type="ECO:0000256" key="7">
    <source>
        <dbReference type="HAMAP-Rule" id="MF_01325"/>
    </source>
</evidence>
<dbReference type="EMBL" id="PXYT01000009">
    <property type="protein sequence ID" value="PSR30531.1"/>
    <property type="molecule type" value="Genomic_DNA"/>
</dbReference>
<dbReference type="Gene3D" id="2.40.30.10">
    <property type="entry name" value="Translation factors"/>
    <property type="match status" value="1"/>
</dbReference>
<evidence type="ECO:0000256" key="5">
    <source>
        <dbReference type="ARBA" id="ARBA00023274"/>
    </source>
</evidence>
<keyword evidence="5 7" id="KW-0687">Ribonucleoprotein</keyword>
<dbReference type="Proteomes" id="UP000242699">
    <property type="component" value="Unassembled WGS sequence"/>
</dbReference>
<evidence type="ECO:0000256" key="4">
    <source>
        <dbReference type="ARBA" id="ARBA00022980"/>
    </source>
</evidence>
<dbReference type="GO" id="GO:0022625">
    <property type="term" value="C:cytosolic large ribosomal subunit"/>
    <property type="evidence" value="ECO:0007669"/>
    <property type="project" value="TreeGrafter"/>
</dbReference>
<name>A0A2T2X7P9_9FIRM</name>
<dbReference type="SUPFAM" id="SSF50447">
    <property type="entry name" value="Translation proteins"/>
    <property type="match status" value="1"/>
</dbReference>
<feature type="compositionally biased region" description="Basic residues" evidence="10">
    <location>
        <begin position="158"/>
        <end position="168"/>
    </location>
</feature>
<keyword evidence="3 7" id="KW-0694">RNA-binding</keyword>
<keyword evidence="2 7" id="KW-0699">rRNA-binding</keyword>
<evidence type="ECO:0000256" key="9">
    <source>
        <dbReference type="RuleBase" id="RU003906"/>
    </source>
</evidence>
<evidence type="ECO:0000313" key="12">
    <source>
        <dbReference type="Proteomes" id="UP000242699"/>
    </source>
</evidence>
<dbReference type="FunFam" id="2.40.30.10:FF:000004">
    <property type="entry name" value="50S ribosomal protein L3"/>
    <property type="match status" value="1"/>
</dbReference>
<dbReference type="AlphaFoldDB" id="A0A2T2X7P9"/>
<proteinExistence type="inferred from homology"/>
<dbReference type="PANTHER" id="PTHR11229:SF16">
    <property type="entry name" value="LARGE RIBOSOMAL SUBUNIT PROTEIN UL3C"/>
    <property type="match status" value="1"/>
</dbReference>
<dbReference type="PANTHER" id="PTHR11229">
    <property type="entry name" value="50S RIBOSOMAL PROTEIN L3"/>
    <property type="match status" value="1"/>
</dbReference>
<comment type="caution">
    <text evidence="11">The sequence shown here is derived from an EMBL/GenBank/DDBJ whole genome shotgun (WGS) entry which is preliminary data.</text>
</comment>
<dbReference type="GO" id="GO:0019843">
    <property type="term" value="F:rRNA binding"/>
    <property type="evidence" value="ECO:0007669"/>
    <property type="project" value="UniProtKB-UniRule"/>
</dbReference>
<dbReference type="HAMAP" id="MF_01325_B">
    <property type="entry name" value="Ribosomal_uL3_B"/>
    <property type="match status" value="1"/>
</dbReference>
<dbReference type="GO" id="GO:0003735">
    <property type="term" value="F:structural constituent of ribosome"/>
    <property type="evidence" value="ECO:0007669"/>
    <property type="project" value="UniProtKB-UniRule"/>
</dbReference>
<keyword evidence="4 7" id="KW-0689">Ribosomal protein</keyword>
<accession>A0A2T2X7P9</accession>
<dbReference type="InterPro" id="IPR019926">
    <property type="entry name" value="Ribosomal_uL3_CS"/>
</dbReference>
<gene>
    <name evidence="7" type="primary">rplC</name>
    <name evidence="11" type="ORF">C7B43_05490</name>
</gene>
<evidence type="ECO:0000256" key="1">
    <source>
        <dbReference type="ARBA" id="ARBA00006540"/>
    </source>
</evidence>
<comment type="function">
    <text evidence="7 9">One of the primary rRNA binding proteins, it binds directly near the 3'-end of the 23S rRNA, where it nucleates assembly of the 50S subunit.</text>
</comment>
<reference evidence="11 12" key="1">
    <citation type="journal article" date="2014" name="BMC Genomics">
        <title>Comparison of environmental and isolate Sulfobacillus genomes reveals diverse carbon, sulfur, nitrogen, and hydrogen metabolisms.</title>
        <authorList>
            <person name="Justice N.B."/>
            <person name="Norman A."/>
            <person name="Brown C.T."/>
            <person name="Singh A."/>
            <person name="Thomas B.C."/>
            <person name="Banfield J.F."/>
        </authorList>
    </citation>
    <scope>NUCLEOTIDE SEQUENCE [LARGE SCALE GENOMIC DNA]</scope>
    <source>
        <strain evidence="11">AMDSBA1</strain>
    </source>
</reference>
<feature type="region of interest" description="Disordered" evidence="10">
    <location>
        <begin position="144"/>
        <end position="168"/>
    </location>
</feature>
<evidence type="ECO:0000256" key="6">
    <source>
        <dbReference type="ARBA" id="ARBA00035243"/>
    </source>
</evidence>
<dbReference type="InterPro" id="IPR019927">
    <property type="entry name" value="Ribosomal_uL3_bac/org-type"/>
</dbReference>
<dbReference type="GO" id="GO:0006412">
    <property type="term" value="P:translation"/>
    <property type="evidence" value="ECO:0007669"/>
    <property type="project" value="UniProtKB-UniRule"/>
</dbReference>
<dbReference type="InterPro" id="IPR009000">
    <property type="entry name" value="Transl_B-barrel_sf"/>
</dbReference>
<evidence type="ECO:0000256" key="10">
    <source>
        <dbReference type="SAM" id="MobiDB-lite"/>
    </source>
</evidence>
<comment type="subunit">
    <text evidence="7 9">Part of the 50S ribosomal subunit. Forms a cluster with proteins L14 and L19.</text>
</comment>
<evidence type="ECO:0000256" key="2">
    <source>
        <dbReference type="ARBA" id="ARBA00022730"/>
    </source>
</evidence>
<comment type="similarity">
    <text evidence="1 7 8">Belongs to the universal ribosomal protein uL3 family.</text>
</comment>
<evidence type="ECO:0000256" key="3">
    <source>
        <dbReference type="ARBA" id="ARBA00022884"/>
    </source>
</evidence>
<sequence>MKGIIGIKVGMTQVFDDEGRAVPVTVIQAEPNKVLRLRTMEKDGYEAVQLGMGFIKPHKVAKPQRIDFQRIGVEPVRHVREFRLPGAVELQPGSEIRVEDVFNAGDIVDVTGTSKGKGFAGVIKRWGFRRGPTTHGSKYHRRVGSLGARTSGGGGRVHPGRKMPGHKGHARVTVLRLRIERVDADRNLLLVRGAIPGPKGSLVMVRDSVRKRKGAM</sequence>
<evidence type="ECO:0000256" key="8">
    <source>
        <dbReference type="RuleBase" id="RU003905"/>
    </source>
</evidence>
<dbReference type="Pfam" id="PF00297">
    <property type="entry name" value="Ribosomal_L3"/>
    <property type="match status" value="1"/>
</dbReference>
<dbReference type="NCBIfam" id="TIGR03625">
    <property type="entry name" value="L3_bact"/>
    <property type="match status" value="1"/>
</dbReference>
<organism evidence="11 12">
    <name type="scientific">Sulfobacillus benefaciens</name>
    <dbReference type="NCBI Taxonomy" id="453960"/>
    <lineage>
        <taxon>Bacteria</taxon>
        <taxon>Bacillati</taxon>
        <taxon>Bacillota</taxon>
        <taxon>Clostridia</taxon>
        <taxon>Eubacteriales</taxon>
        <taxon>Clostridiales Family XVII. Incertae Sedis</taxon>
        <taxon>Sulfobacillus</taxon>
    </lineage>
</organism>
<dbReference type="Gene3D" id="3.30.160.810">
    <property type="match status" value="1"/>
</dbReference>